<sequence>MKPIGSPSADLVVVGLGPAGRSLVHRASNAGIDVLGVDPHPNRVWTPTYSAWADELPDWLPASVVATSTTHPAAWTTRRQSIGRTYCVLNTGALQQALEVKPSDIVAANASTIRENVVTLADGTIVRGRTVVDARGSVGIIGLAEQTAYGIVVDRAVGETLLEGEGAWFMDWRPDNGSDSADTPSFLYAVALDENRILLEETCLVGTPALDPAVLRDRLVERLRRRGFEPTGAEAVERVKFAVQPPPRDRADHGVRRFGARSPLMHPATGYSVAASLATTDAFLDAVTTGRSPVTPSIWAVQRLRNLGLRTALNLEARQIPHFFASFFALPVPLQTAYLSGRSDLRGTLSAMTRMFPTLPPSARLAIARTVVGR</sequence>
<dbReference type="STRING" id="398843.A3K89_02270"/>
<proteinExistence type="predicted"/>
<dbReference type="PANTHER" id="PTHR39757:SF5">
    <property type="entry name" value="OS02G0190600 PROTEIN"/>
    <property type="match status" value="1"/>
</dbReference>
<evidence type="ECO:0000313" key="1">
    <source>
        <dbReference type="EMBL" id="SNS21750.1"/>
    </source>
</evidence>
<reference evidence="2" key="1">
    <citation type="submission" date="2017-06" db="EMBL/GenBank/DDBJ databases">
        <authorList>
            <person name="Varghese N."/>
            <person name="Submissions S."/>
        </authorList>
    </citation>
    <scope>NUCLEOTIDE SEQUENCE [LARGE SCALE GENOMIC DNA]</scope>
    <source>
        <strain evidence="2">JCM 23211</strain>
    </source>
</reference>
<protein>
    <submittedName>
        <fullName evidence="1">Lycopene beta-cyclase</fullName>
    </submittedName>
</protein>
<dbReference type="AlphaFoldDB" id="A0A239CNN4"/>
<dbReference type="Pfam" id="PF05834">
    <property type="entry name" value="Lycopene_cycl"/>
    <property type="match status" value="1"/>
</dbReference>
<gene>
    <name evidence="1" type="ORF">SAMN05421642_101121</name>
</gene>
<dbReference type="Proteomes" id="UP000198327">
    <property type="component" value="Unassembled WGS sequence"/>
</dbReference>
<organism evidence="1 2">
    <name type="scientific">Rhodococcoides kyotonense</name>
    <dbReference type="NCBI Taxonomy" id="398843"/>
    <lineage>
        <taxon>Bacteria</taxon>
        <taxon>Bacillati</taxon>
        <taxon>Actinomycetota</taxon>
        <taxon>Actinomycetes</taxon>
        <taxon>Mycobacteriales</taxon>
        <taxon>Nocardiaceae</taxon>
        <taxon>Rhodococcoides</taxon>
    </lineage>
</organism>
<dbReference type="InterPro" id="IPR036188">
    <property type="entry name" value="FAD/NAD-bd_sf"/>
</dbReference>
<evidence type="ECO:0000313" key="2">
    <source>
        <dbReference type="Proteomes" id="UP000198327"/>
    </source>
</evidence>
<accession>A0A239CNN4</accession>
<name>A0A239CNN4_9NOCA</name>
<dbReference type="RefSeq" id="WP_245865115.1">
    <property type="nucleotide sequence ID" value="NZ_FZOW01000001.1"/>
</dbReference>
<dbReference type="SUPFAM" id="SSF51905">
    <property type="entry name" value="FAD/NAD(P)-binding domain"/>
    <property type="match status" value="1"/>
</dbReference>
<dbReference type="EMBL" id="FZOW01000001">
    <property type="protein sequence ID" value="SNS21750.1"/>
    <property type="molecule type" value="Genomic_DNA"/>
</dbReference>
<keyword evidence="2" id="KW-1185">Reference proteome</keyword>
<dbReference type="PANTHER" id="PTHR39757">
    <property type="match status" value="1"/>
</dbReference>